<accession>A0A6V8NYF6</accession>
<evidence type="ECO:0000256" key="2">
    <source>
        <dbReference type="ARBA" id="ARBA00022679"/>
    </source>
</evidence>
<evidence type="ECO:0000259" key="3">
    <source>
        <dbReference type="Pfam" id="PF00534"/>
    </source>
</evidence>
<comment type="caution">
    <text evidence="5">The sequence shown here is derived from an EMBL/GenBank/DDBJ whole genome shotgun (WGS) entry which is preliminary data.</text>
</comment>
<proteinExistence type="predicted"/>
<evidence type="ECO:0000259" key="4">
    <source>
        <dbReference type="Pfam" id="PF13439"/>
    </source>
</evidence>
<evidence type="ECO:0008006" key="7">
    <source>
        <dbReference type="Google" id="ProtNLM"/>
    </source>
</evidence>
<dbReference type="Pfam" id="PF13439">
    <property type="entry name" value="Glyco_transf_4"/>
    <property type="match status" value="1"/>
</dbReference>
<reference evidence="5 6" key="1">
    <citation type="journal article" date="2020" name="Front. Microbiol.">
        <title>Single-cell genomics of novel Actinobacteria with the Wood-Ljungdahl pathway discovered in a serpentinizing system.</title>
        <authorList>
            <person name="Merino N."/>
            <person name="Kawai M."/>
            <person name="Boyd E.S."/>
            <person name="Colman D.R."/>
            <person name="McGlynn S.E."/>
            <person name="Nealson K.H."/>
            <person name="Kurokawa K."/>
            <person name="Hongoh Y."/>
        </authorList>
    </citation>
    <scope>NUCLEOTIDE SEQUENCE [LARGE SCALE GENOMIC DNA]</scope>
    <source>
        <strain evidence="5 6">S25</strain>
    </source>
</reference>
<feature type="domain" description="Glycosyl transferase family 1" evidence="3">
    <location>
        <begin position="183"/>
        <end position="338"/>
    </location>
</feature>
<dbReference type="GO" id="GO:0016757">
    <property type="term" value="F:glycosyltransferase activity"/>
    <property type="evidence" value="ECO:0007669"/>
    <property type="project" value="UniProtKB-KW"/>
</dbReference>
<evidence type="ECO:0000256" key="1">
    <source>
        <dbReference type="ARBA" id="ARBA00022676"/>
    </source>
</evidence>
<dbReference type="EMBL" id="BLRX01000034">
    <property type="protein sequence ID" value="GFP25043.1"/>
    <property type="molecule type" value="Genomic_DNA"/>
</dbReference>
<dbReference type="InterPro" id="IPR001296">
    <property type="entry name" value="Glyco_trans_1"/>
</dbReference>
<dbReference type="AlphaFoldDB" id="A0A6V8NYF6"/>
<sequence length="367" mass="42022">MIRQGVIGVDYLSGLRIPGIFGRKRYEKQIQSRLTTVRLNQIGYSPLGILNLWRLNIYALRLDEFIFYPPWIALRQKYKIKHLAQQGLGYLLNLFRWEKAIVTIYDLVGYASVRGDPLLGRAVLSGLRKANRIVTISEYMKREIGKYLAYPPERIKVIYPGVDRETFKPFATEDEAEQFRKEREIPRLFVMYAGSEQDRKNVDAALRAFQRLKQRLPEVKFIKIGRPQQMGARRKTLGLIRELGLEEETLIIDDLTDQELAGYYNSASAFIFPSLEEGFGLPPLEAMACGCPVVTSNRASLPEVVGKAGIMLDPYDVQGFAETMHTVLTDERVRRDMKALGLCQAAKFSWDRSASSMEELYQEMSTD</sequence>
<dbReference type="SUPFAM" id="SSF53756">
    <property type="entry name" value="UDP-Glycosyltransferase/glycogen phosphorylase"/>
    <property type="match status" value="1"/>
</dbReference>
<evidence type="ECO:0000313" key="5">
    <source>
        <dbReference type="EMBL" id="GFP25043.1"/>
    </source>
</evidence>
<gene>
    <name evidence="5" type="ORF">HKBW3S25_00493</name>
</gene>
<protein>
    <recommendedName>
        <fullName evidence="7">Glycosyl transferase family 1 domain-containing protein</fullName>
    </recommendedName>
</protein>
<dbReference type="Pfam" id="PF00534">
    <property type="entry name" value="Glycos_transf_1"/>
    <property type="match status" value="1"/>
</dbReference>
<dbReference type="Proteomes" id="UP000543224">
    <property type="component" value="Unassembled WGS sequence"/>
</dbReference>
<dbReference type="FunFam" id="3.40.50.2000:FF:000119">
    <property type="entry name" value="Glycosyl transferase group 1"/>
    <property type="match status" value="1"/>
</dbReference>
<dbReference type="Gene3D" id="3.40.50.2000">
    <property type="entry name" value="Glycogen Phosphorylase B"/>
    <property type="match status" value="2"/>
</dbReference>
<dbReference type="PANTHER" id="PTHR46401:SF2">
    <property type="entry name" value="GLYCOSYLTRANSFERASE WBBK-RELATED"/>
    <property type="match status" value="1"/>
</dbReference>
<keyword evidence="2" id="KW-0808">Transferase</keyword>
<dbReference type="PANTHER" id="PTHR46401">
    <property type="entry name" value="GLYCOSYLTRANSFERASE WBBK-RELATED"/>
    <property type="match status" value="1"/>
</dbReference>
<dbReference type="InterPro" id="IPR028098">
    <property type="entry name" value="Glyco_trans_4-like_N"/>
</dbReference>
<feature type="domain" description="Glycosyltransferase subfamily 4-like N-terminal" evidence="4">
    <location>
        <begin position="101"/>
        <end position="165"/>
    </location>
</feature>
<organism evidence="5 6">
    <name type="scientific">Candidatus Hakubella thermalkaliphila</name>
    <dbReference type="NCBI Taxonomy" id="2754717"/>
    <lineage>
        <taxon>Bacteria</taxon>
        <taxon>Bacillati</taxon>
        <taxon>Actinomycetota</taxon>
        <taxon>Actinomycetota incertae sedis</taxon>
        <taxon>Candidatus Hakubellales</taxon>
        <taxon>Candidatus Hakubellaceae</taxon>
        <taxon>Candidatus Hakubella</taxon>
    </lineage>
</organism>
<evidence type="ECO:0000313" key="6">
    <source>
        <dbReference type="Proteomes" id="UP000543224"/>
    </source>
</evidence>
<dbReference type="CDD" id="cd03809">
    <property type="entry name" value="GT4_MtfB-like"/>
    <property type="match status" value="1"/>
</dbReference>
<keyword evidence="1" id="KW-0328">Glycosyltransferase</keyword>
<name>A0A6V8NYF6_9ACTN</name>